<sequence length="167" mass="17181" precursor="true">MNALPASLLALLLVAAPATVLARSSDRNKPMDIDAGSTDYSMDDSRPTTLSGGVIITQGTLDIRSSQAVITTSGGEPVRAVLTGGPAKMKQELDDGKPMTAVANKIDYDLKAEVVVFTGGVDIQQPSGSIAGQRVVYNMKTGQVQGGGPNAGRVKVRIMPKNAQGGG</sequence>
<protein>
    <recommendedName>
        <fullName evidence="4">Lipopolysaccharide export system protein LptA</fullName>
    </recommendedName>
</protein>
<dbReference type="NCBIfam" id="TIGR03002">
    <property type="entry name" value="outer_YhbN_LptA"/>
    <property type="match status" value="1"/>
</dbReference>
<gene>
    <name evidence="4 7" type="primary">lptA</name>
    <name evidence="7" type="ORF">ACFOLC_08345</name>
</gene>
<evidence type="ECO:0000313" key="7">
    <source>
        <dbReference type="EMBL" id="MFC3551027.1"/>
    </source>
</evidence>
<evidence type="ECO:0000256" key="3">
    <source>
        <dbReference type="ARBA" id="ARBA00022764"/>
    </source>
</evidence>
<keyword evidence="8" id="KW-1185">Reference proteome</keyword>
<feature type="chain" id="PRO_5044937749" description="Lipopolysaccharide export system protein LptA" evidence="4">
    <location>
        <begin position="23"/>
        <end position="167"/>
    </location>
</feature>
<dbReference type="Proteomes" id="UP001595740">
    <property type="component" value="Unassembled WGS sequence"/>
</dbReference>
<name>A0ABV7RQM4_9GAMM</name>
<dbReference type="HAMAP" id="MF_01914">
    <property type="entry name" value="LPS_assembly_LptA"/>
    <property type="match status" value="1"/>
</dbReference>
<dbReference type="RefSeq" id="WP_386758783.1">
    <property type="nucleotide sequence ID" value="NZ_JBHRXK010000003.1"/>
</dbReference>
<evidence type="ECO:0000313" key="8">
    <source>
        <dbReference type="Proteomes" id="UP001595740"/>
    </source>
</evidence>
<evidence type="ECO:0000259" key="6">
    <source>
        <dbReference type="Pfam" id="PF03968"/>
    </source>
</evidence>
<feature type="domain" description="Organic solvent tolerance-like N-terminal" evidence="6">
    <location>
        <begin position="33"/>
        <end position="142"/>
    </location>
</feature>
<dbReference type="InterPro" id="IPR052037">
    <property type="entry name" value="LPS_export_LptA"/>
</dbReference>
<keyword evidence="2 4" id="KW-0732">Signal</keyword>
<dbReference type="EMBL" id="JBHRXK010000003">
    <property type="protein sequence ID" value="MFC3551027.1"/>
    <property type="molecule type" value="Genomic_DNA"/>
</dbReference>
<comment type="similarity">
    <text evidence="4">Belongs to the LptA family.</text>
</comment>
<feature type="region of interest" description="Disordered" evidence="5">
    <location>
        <begin position="27"/>
        <end position="46"/>
    </location>
</feature>
<comment type="function">
    <text evidence="4">Involved in the assembly of lipopolysaccharide (LPS). Required for the translocation of LPS from the inner membrane to the outer membrane. May form a bridge between the inner membrane and the outer membrane, via interactions with LptC and LptD, thereby facilitating LPS transfer across the periplasm.</text>
</comment>
<comment type="caution">
    <text evidence="7">The sequence shown here is derived from an EMBL/GenBank/DDBJ whole genome shotgun (WGS) entry which is preliminary data.</text>
</comment>
<comment type="subunit">
    <text evidence="4">Component of the lipopolysaccharide transport and assembly complex.</text>
</comment>
<evidence type="ECO:0000256" key="5">
    <source>
        <dbReference type="SAM" id="MobiDB-lite"/>
    </source>
</evidence>
<reference evidence="8" key="1">
    <citation type="journal article" date="2019" name="Int. J. Syst. Evol. Microbiol.">
        <title>The Global Catalogue of Microorganisms (GCM) 10K type strain sequencing project: providing services to taxonomists for standard genome sequencing and annotation.</title>
        <authorList>
            <consortium name="The Broad Institute Genomics Platform"/>
            <consortium name="The Broad Institute Genome Sequencing Center for Infectious Disease"/>
            <person name="Wu L."/>
            <person name="Ma J."/>
        </authorList>
    </citation>
    <scope>NUCLEOTIDE SEQUENCE [LARGE SCALE GENOMIC DNA]</scope>
    <source>
        <strain evidence="8">KCTC 42875</strain>
    </source>
</reference>
<dbReference type="InterPro" id="IPR014340">
    <property type="entry name" value="LptA"/>
</dbReference>
<comment type="subcellular location">
    <subcellularLocation>
        <location evidence="4">Periplasm</location>
    </subcellularLocation>
</comment>
<dbReference type="PANTHER" id="PTHR36504:SF1">
    <property type="entry name" value="LIPOPOLYSACCHARIDE EXPORT SYSTEM PROTEIN LPTA"/>
    <property type="match status" value="1"/>
</dbReference>
<feature type="signal peptide" evidence="4">
    <location>
        <begin position="1"/>
        <end position="22"/>
    </location>
</feature>
<dbReference type="InterPro" id="IPR005653">
    <property type="entry name" value="OstA-like_N"/>
</dbReference>
<dbReference type="Gene3D" id="2.60.450.10">
    <property type="entry name" value="Lipopolysaccharide (LPS) transport protein A like domain"/>
    <property type="match status" value="1"/>
</dbReference>
<evidence type="ECO:0000256" key="1">
    <source>
        <dbReference type="ARBA" id="ARBA00022448"/>
    </source>
</evidence>
<evidence type="ECO:0000256" key="4">
    <source>
        <dbReference type="HAMAP-Rule" id="MF_01914"/>
    </source>
</evidence>
<dbReference type="Pfam" id="PF03968">
    <property type="entry name" value="LptD_N"/>
    <property type="match status" value="1"/>
</dbReference>
<keyword evidence="1 4" id="KW-0813">Transport</keyword>
<keyword evidence="3 4" id="KW-0574">Periplasm</keyword>
<evidence type="ECO:0000256" key="2">
    <source>
        <dbReference type="ARBA" id="ARBA00022729"/>
    </source>
</evidence>
<dbReference type="PANTHER" id="PTHR36504">
    <property type="entry name" value="LIPOPOLYSACCHARIDE EXPORT SYSTEM PROTEIN LPTA"/>
    <property type="match status" value="1"/>
</dbReference>
<proteinExistence type="inferred from homology"/>
<accession>A0ABV7RQM4</accession>
<organism evidence="7 8">
    <name type="scientific">Lysobacter cavernae</name>
    <dbReference type="NCBI Taxonomy" id="1685901"/>
    <lineage>
        <taxon>Bacteria</taxon>
        <taxon>Pseudomonadati</taxon>
        <taxon>Pseudomonadota</taxon>
        <taxon>Gammaproteobacteria</taxon>
        <taxon>Lysobacterales</taxon>
        <taxon>Lysobacteraceae</taxon>
        <taxon>Lysobacter</taxon>
    </lineage>
</organism>